<name>A0A150J5A7_9EURY</name>
<dbReference type="InterPro" id="IPR011050">
    <property type="entry name" value="Pectin_lyase_fold/virulence"/>
</dbReference>
<dbReference type="Gene3D" id="2.160.20.10">
    <property type="entry name" value="Single-stranded right-handed beta-helix, Pectin lyase-like"/>
    <property type="match status" value="1"/>
</dbReference>
<accession>A0A150J5A7</accession>
<organism evidence="3 4">
    <name type="scientific">Candidatus Methanofastidiosum methylothiophilum</name>
    <dbReference type="NCBI Taxonomy" id="1705564"/>
    <lineage>
        <taxon>Archaea</taxon>
        <taxon>Methanobacteriati</taxon>
        <taxon>Methanobacteriota</taxon>
        <taxon>Stenosarchaea group</taxon>
        <taxon>Candidatus Methanofastidiosia</taxon>
        <taxon>Candidatus Methanofastidiosales</taxon>
        <taxon>Candidatus Methanofastidiosaceae</taxon>
        <taxon>Candidatus Methanofastidiosum</taxon>
    </lineage>
</organism>
<dbReference type="Pfam" id="PF13229">
    <property type="entry name" value="Beta_helix"/>
    <property type="match status" value="1"/>
</dbReference>
<dbReference type="AlphaFoldDB" id="A0A150J5A7"/>
<dbReference type="InterPro" id="IPR006626">
    <property type="entry name" value="PbH1"/>
</dbReference>
<feature type="domain" description="Right handed beta helix" evidence="2">
    <location>
        <begin position="206"/>
        <end position="321"/>
    </location>
</feature>
<gene>
    <name evidence="3" type="ORF">AMQ74_00744</name>
</gene>
<dbReference type="Proteomes" id="UP000075578">
    <property type="component" value="Unassembled WGS sequence"/>
</dbReference>
<comment type="caution">
    <text evidence="3">The sequence shown here is derived from an EMBL/GenBank/DDBJ whole genome shotgun (WGS) entry which is preliminary data.</text>
</comment>
<dbReference type="InterPro" id="IPR012334">
    <property type="entry name" value="Pectin_lyas_fold"/>
</dbReference>
<evidence type="ECO:0000313" key="4">
    <source>
        <dbReference type="Proteomes" id="UP000075578"/>
    </source>
</evidence>
<sequence length="405" mass="43252">MNKIKSIFVSILLIVSILAILNPVSAATLEVGPGKTYTTIGAAIAAANNGDTITVYPATYNENIVIDKSLTIQGIDKTTTKIRGTAGEIKTVSIKASNVVLKNLTIYNDQRPSDPNPSSAIFLVEIGYHGVSNITLENNIIGPQMAADGTSGGGMAVAIGGVTVPTTNITIKNNEIRDIKGNGCGIFIWAAKAKNGGGVGYNGLVQNVLIENNYIHDIRRTGIESAGNVKDITIKNNTIKNCGGMFIGDVHPKYGNGIALFKNGTYEVNAPGEDSERRNILISNNVIQNVSNIGVYLFGSSHDVTIEYNRLTQINKYGIMLDSLAGSDTPDPSQPLPSLKYKQKDDAFSNIKLIRNIFVANGKNIEIRTTYTPVIVNTLEGSIEKIAKVLGLGKSKPTGEIIEED</sequence>
<proteinExistence type="predicted"/>
<dbReference type="EMBL" id="LNGD01000032">
    <property type="protein sequence ID" value="KYC52403.1"/>
    <property type="molecule type" value="Genomic_DNA"/>
</dbReference>
<dbReference type="PANTHER" id="PTHR22990:SF15">
    <property type="entry name" value="F-BOX ONLY PROTEIN 10"/>
    <property type="match status" value="1"/>
</dbReference>
<dbReference type="PATRIC" id="fig|1705564.3.peg.762"/>
<reference evidence="3 4" key="1">
    <citation type="journal article" date="2016" name="ISME J.">
        <title>Chasing the elusive Euryarchaeota class WSA2: genomes reveal a uniquely fastidious methyl-reducing methanogen.</title>
        <authorList>
            <person name="Nobu M.K."/>
            <person name="Narihiro T."/>
            <person name="Kuroda K."/>
            <person name="Mei R."/>
            <person name="Liu W.T."/>
        </authorList>
    </citation>
    <scope>NUCLEOTIDE SEQUENCE [LARGE SCALE GENOMIC DNA]</scope>
    <source>
        <strain evidence="3">U1lsi0528_Bin089</strain>
    </source>
</reference>
<evidence type="ECO:0000259" key="2">
    <source>
        <dbReference type="Pfam" id="PF13229"/>
    </source>
</evidence>
<dbReference type="InterPro" id="IPR051550">
    <property type="entry name" value="SCF-Subunits/Alg-Epimerases"/>
</dbReference>
<protein>
    <recommendedName>
        <fullName evidence="2">Right handed beta helix domain-containing protein</fullName>
    </recommendedName>
</protein>
<dbReference type="PANTHER" id="PTHR22990">
    <property type="entry name" value="F-BOX ONLY PROTEIN"/>
    <property type="match status" value="1"/>
</dbReference>
<keyword evidence="1" id="KW-0677">Repeat</keyword>
<dbReference type="SUPFAM" id="SSF51126">
    <property type="entry name" value="Pectin lyase-like"/>
    <property type="match status" value="1"/>
</dbReference>
<dbReference type="InterPro" id="IPR039448">
    <property type="entry name" value="Beta_helix"/>
</dbReference>
<evidence type="ECO:0000256" key="1">
    <source>
        <dbReference type="ARBA" id="ARBA00022737"/>
    </source>
</evidence>
<dbReference type="SMART" id="SM00710">
    <property type="entry name" value="PbH1"/>
    <property type="match status" value="7"/>
</dbReference>
<evidence type="ECO:0000313" key="3">
    <source>
        <dbReference type="EMBL" id="KYC52403.1"/>
    </source>
</evidence>